<feature type="region of interest" description="Disordered" evidence="1">
    <location>
        <begin position="416"/>
        <end position="450"/>
    </location>
</feature>
<evidence type="ECO:0000256" key="1">
    <source>
        <dbReference type="SAM" id="MobiDB-lite"/>
    </source>
</evidence>
<feature type="region of interest" description="Disordered" evidence="1">
    <location>
        <begin position="318"/>
        <end position="348"/>
    </location>
</feature>
<name>A0AAD6Z0Y8_9AGAR</name>
<proteinExistence type="predicted"/>
<accession>A0AAD6Z0Y8</accession>
<evidence type="ECO:0000313" key="2">
    <source>
        <dbReference type="EMBL" id="KAJ7303055.1"/>
    </source>
</evidence>
<dbReference type="EMBL" id="JARIHO010000108">
    <property type="protein sequence ID" value="KAJ7303055.1"/>
    <property type="molecule type" value="Genomic_DNA"/>
</dbReference>
<feature type="compositionally biased region" description="Low complexity" evidence="1">
    <location>
        <begin position="323"/>
        <end position="337"/>
    </location>
</feature>
<keyword evidence="3" id="KW-1185">Reference proteome</keyword>
<protein>
    <submittedName>
        <fullName evidence="2">Uncharacterized protein</fullName>
    </submittedName>
</protein>
<feature type="region of interest" description="Disordered" evidence="1">
    <location>
        <begin position="674"/>
        <end position="708"/>
    </location>
</feature>
<comment type="caution">
    <text evidence="2">The sequence shown here is derived from an EMBL/GenBank/DDBJ whole genome shotgun (WGS) entry which is preliminary data.</text>
</comment>
<gene>
    <name evidence="2" type="ORF">DFH08DRAFT_826040</name>
</gene>
<dbReference type="Proteomes" id="UP001218218">
    <property type="component" value="Unassembled WGS sequence"/>
</dbReference>
<feature type="region of interest" description="Disordered" evidence="1">
    <location>
        <begin position="143"/>
        <end position="168"/>
    </location>
</feature>
<dbReference type="AlphaFoldDB" id="A0AAD6Z0Y8"/>
<organism evidence="2 3">
    <name type="scientific">Mycena albidolilacea</name>
    <dbReference type="NCBI Taxonomy" id="1033008"/>
    <lineage>
        <taxon>Eukaryota</taxon>
        <taxon>Fungi</taxon>
        <taxon>Dikarya</taxon>
        <taxon>Basidiomycota</taxon>
        <taxon>Agaricomycotina</taxon>
        <taxon>Agaricomycetes</taxon>
        <taxon>Agaricomycetidae</taxon>
        <taxon>Agaricales</taxon>
        <taxon>Marasmiineae</taxon>
        <taxon>Mycenaceae</taxon>
        <taxon>Mycena</taxon>
    </lineage>
</organism>
<feature type="region of interest" description="Disordered" evidence="1">
    <location>
        <begin position="559"/>
        <end position="612"/>
    </location>
</feature>
<sequence length="737" mass="81404">MLPLHHRVATSQGQFEVATADAVMREPQTSVSPEELVEDPESLLRGRARSPFSAIIMGPHGARFEATMARDIYQRARESLRLSGGELFSSDSENDSLPDLVSLADSSLDSESADIDLGICQLCFEIHSPAPWDCPLFGTAESPEATRSRESGTAVGSDTSAEKIGEGSIQDEGEWVTARCFQDSTIKTQKAEEVRKAFKDFTIAFDAPEGENEKEFRSVVDMLEHEAADGLRALAARLRVEHAAVDELREIEEGLRRLETEEREAEEPIRADSPYPRLIHETRGYARARAQRPAAILQRGQRPPVVLHFNPRSGDVITRDTWSSSASASPESSSSEPLTPYDNDDHDAYRADNEYLTAEELEIRNFYESISPGDWSPAISDWSVEEFDLFPPFRPNPAHIIDLAICRALGEQYRPCSRSSSDPGYDNSREDAEAAAEFPQPDFSPRLGAGDQRSEQIRLELQSWTYECNAHRLTHLQHEDEMGSEPANAALRALHGPLSKFVDYIAMAAEGVTNLHHPPSPPPYAVSLFVGTPTEDPHGNSSPTSLDFSLPMVTRLPMSVERSTQVGREDEGEGSEMRPRVGTKRKLTDGEAAEEGDREGKKKRKNPKTMLNREAVKATGLTDDNVVRLMAGVRLALLETGSRLEDMVWHRYGVTDVSNSEAWRSFCPEAGKRLSEGDGISENGSYGGLQYPATEDESSDEECHHHGPDRCRRCGKRLAVSCPTLTDPGTNALGLTL</sequence>
<evidence type="ECO:0000313" key="3">
    <source>
        <dbReference type="Proteomes" id="UP001218218"/>
    </source>
</evidence>
<reference evidence="2" key="1">
    <citation type="submission" date="2023-03" db="EMBL/GenBank/DDBJ databases">
        <title>Massive genome expansion in bonnet fungi (Mycena s.s.) driven by repeated elements and novel gene families across ecological guilds.</title>
        <authorList>
            <consortium name="Lawrence Berkeley National Laboratory"/>
            <person name="Harder C.B."/>
            <person name="Miyauchi S."/>
            <person name="Viragh M."/>
            <person name="Kuo A."/>
            <person name="Thoen E."/>
            <person name="Andreopoulos B."/>
            <person name="Lu D."/>
            <person name="Skrede I."/>
            <person name="Drula E."/>
            <person name="Henrissat B."/>
            <person name="Morin E."/>
            <person name="Kohler A."/>
            <person name="Barry K."/>
            <person name="LaButti K."/>
            <person name="Morin E."/>
            <person name="Salamov A."/>
            <person name="Lipzen A."/>
            <person name="Mereny Z."/>
            <person name="Hegedus B."/>
            <person name="Baldrian P."/>
            <person name="Stursova M."/>
            <person name="Weitz H."/>
            <person name="Taylor A."/>
            <person name="Grigoriev I.V."/>
            <person name="Nagy L.G."/>
            <person name="Martin F."/>
            <person name="Kauserud H."/>
        </authorList>
    </citation>
    <scope>NUCLEOTIDE SEQUENCE</scope>
    <source>
        <strain evidence="2">CBHHK002</strain>
    </source>
</reference>